<dbReference type="AlphaFoldDB" id="A0A6B8KCR3"/>
<dbReference type="OrthoDB" id="8457008at2"/>
<dbReference type="KEGG" id="mhey:H2LOC_000090"/>
<dbReference type="RefSeq" id="WP_136494540.1">
    <property type="nucleotide sequence ID" value="NZ_CP046052.1"/>
</dbReference>
<sequence>MDILLLAGSNAGLRDGWAAQFMELAQDHRVKNRFLGAVGSLFGLLRLLHLDRDLSGQPDLIIFEYALNDAIMLGDCGLSAAMLRDTLDEVAQYCAERQIRLLFLALQPRDARAGFFSSSPRVLRSYSRVAKARAMRPCLTLNEILGGRPDAGCYQDAYHLTQPVSRKVAERLLSLVGEEEIPVPLAAPRRPCAFSYVGAEAAAALGPVSTEAHESKVFSGRFLKIERSGSSRWPGRGRLAGLMLRSSGRAGIYVVGNAAKAYRKCSASLMQQTVANLILLHYVSHRLHVDDDLVIAMPGQPSAVFALENDGSMQEAAPNASFFEQCLEINGVMLWRPAPLWARLQAAAALWAARLRLRRSGARRAPVESCAQ</sequence>
<organism evidence="1 2">
    <name type="scientific">Methylocystis heyeri</name>
    <dbReference type="NCBI Taxonomy" id="391905"/>
    <lineage>
        <taxon>Bacteria</taxon>
        <taxon>Pseudomonadati</taxon>
        <taxon>Pseudomonadota</taxon>
        <taxon>Alphaproteobacteria</taxon>
        <taxon>Hyphomicrobiales</taxon>
        <taxon>Methylocystaceae</taxon>
        <taxon>Methylocystis</taxon>
    </lineage>
</organism>
<proteinExistence type="predicted"/>
<dbReference type="SUPFAM" id="SSF52266">
    <property type="entry name" value="SGNH hydrolase"/>
    <property type="match status" value="1"/>
</dbReference>
<dbReference type="InterPro" id="IPR036514">
    <property type="entry name" value="SGNH_hydro_sf"/>
</dbReference>
<reference evidence="1 2" key="1">
    <citation type="submission" date="2019-11" db="EMBL/GenBank/DDBJ databases">
        <title>The genome sequence of Methylocystis heyeri.</title>
        <authorList>
            <person name="Oshkin I.Y."/>
            <person name="Miroshnikov K."/>
            <person name="Dedysh S.N."/>
        </authorList>
    </citation>
    <scope>NUCLEOTIDE SEQUENCE [LARGE SCALE GENOMIC DNA]</scope>
    <source>
        <strain evidence="1 2">H2</strain>
    </source>
</reference>
<dbReference type="GO" id="GO:0016788">
    <property type="term" value="F:hydrolase activity, acting on ester bonds"/>
    <property type="evidence" value="ECO:0007669"/>
    <property type="project" value="UniProtKB-ARBA"/>
</dbReference>
<dbReference type="Gene3D" id="3.40.50.1110">
    <property type="entry name" value="SGNH hydrolase"/>
    <property type="match status" value="1"/>
</dbReference>
<dbReference type="Proteomes" id="UP000309061">
    <property type="component" value="Chromosome"/>
</dbReference>
<dbReference type="EMBL" id="CP046052">
    <property type="protein sequence ID" value="QGM44230.1"/>
    <property type="molecule type" value="Genomic_DNA"/>
</dbReference>
<gene>
    <name evidence="1" type="ORF">H2LOC_000090</name>
</gene>
<keyword evidence="2" id="KW-1185">Reference proteome</keyword>
<accession>A0A6B8KCR3</accession>
<evidence type="ECO:0000313" key="1">
    <source>
        <dbReference type="EMBL" id="QGM44230.1"/>
    </source>
</evidence>
<protein>
    <submittedName>
        <fullName evidence="1">Uncharacterized protein</fullName>
    </submittedName>
</protein>
<name>A0A6B8KCR3_9HYPH</name>
<evidence type="ECO:0000313" key="2">
    <source>
        <dbReference type="Proteomes" id="UP000309061"/>
    </source>
</evidence>